<dbReference type="SUPFAM" id="SSF49452">
    <property type="entry name" value="Starch-binding domain-like"/>
    <property type="match status" value="1"/>
</dbReference>
<feature type="chain" id="PRO_5031121732" evidence="4">
    <location>
        <begin position="19"/>
        <end position="800"/>
    </location>
</feature>
<evidence type="ECO:0000313" key="7">
    <source>
        <dbReference type="Proteomes" id="UP000541352"/>
    </source>
</evidence>
<evidence type="ECO:0000256" key="4">
    <source>
        <dbReference type="SAM" id="SignalP"/>
    </source>
</evidence>
<comment type="caution">
    <text evidence="6">The sequence shown here is derived from an EMBL/GenBank/DDBJ whole genome shotgun (WGS) entry which is preliminary data.</text>
</comment>
<name>A0A7W5ZGX0_9BACT</name>
<feature type="domain" description="Outer membrane protein beta-barrel" evidence="5">
    <location>
        <begin position="373"/>
        <end position="775"/>
    </location>
</feature>
<proteinExistence type="predicted"/>
<dbReference type="EMBL" id="JACIBY010000001">
    <property type="protein sequence ID" value="MBB3836603.1"/>
    <property type="molecule type" value="Genomic_DNA"/>
</dbReference>
<gene>
    <name evidence="6" type="ORF">FHS57_000585</name>
</gene>
<dbReference type="GO" id="GO:0030246">
    <property type="term" value="F:carbohydrate binding"/>
    <property type="evidence" value="ECO:0007669"/>
    <property type="project" value="InterPro"/>
</dbReference>
<evidence type="ECO:0000256" key="2">
    <source>
        <dbReference type="ARBA" id="ARBA00023136"/>
    </source>
</evidence>
<reference evidence="6 7" key="1">
    <citation type="submission" date="2020-08" db="EMBL/GenBank/DDBJ databases">
        <title>Genomic Encyclopedia of Type Strains, Phase IV (KMG-IV): sequencing the most valuable type-strain genomes for metagenomic binning, comparative biology and taxonomic classification.</title>
        <authorList>
            <person name="Goeker M."/>
        </authorList>
    </citation>
    <scope>NUCLEOTIDE SEQUENCE [LARGE SCALE GENOMIC DNA]</scope>
    <source>
        <strain evidence="6 7">DSM 17976</strain>
    </source>
</reference>
<dbReference type="Gene3D" id="2.170.130.10">
    <property type="entry name" value="TonB-dependent receptor, plug domain"/>
    <property type="match status" value="1"/>
</dbReference>
<keyword evidence="7" id="KW-1185">Reference proteome</keyword>
<evidence type="ECO:0000256" key="1">
    <source>
        <dbReference type="ARBA" id="ARBA00004442"/>
    </source>
</evidence>
<dbReference type="Proteomes" id="UP000541352">
    <property type="component" value="Unassembled WGS sequence"/>
</dbReference>
<dbReference type="InterPro" id="IPR036942">
    <property type="entry name" value="Beta-barrel_TonB_sf"/>
</dbReference>
<dbReference type="InterPro" id="IPR041700">
    <property type="entry name" value="OMP_b-brl_3"/>
</dbReference>
<dbReference type="RefSeq" id="WP_183971334.1">
    <property type="nucleotide sequence ID" value="NZ_JACIBY010000001.1"/>
</dbReference>
<comment type="subcellular location">
    <subcellularLocation>
        <location evidence="1">Cell outer membrane</location>
    </subcellularLocation>
</comment>
<accession>A0A7W5ZGX0</accession>
<keyword evidence="4" id="KW-0732">Signal</keyword>
<evidence type="ECO:0000256" key="3">
    <source>
        <dbReference type="ARBA" id="ARBA00023237"/>
    </source>
</evidence>
<keyword evidence="6" id="KW-0675">Receptor</keyword>
<dbReference type="SUPFAM" id="SSF56935">
    <property type="entry name" value="Porins"/>
    <property type="match status" value="1"/>
</dbReference>
<keyword evidence="3" id="KW-0998">Cell outer membrane</keyword>
<feature type="signal peptide" evidence="4">
    <location>
        <begin position="1"/>
        <end position="18"/>
    </location>
</feature>
<dbReference type="GO" id="GO:0009279">
    <property type="term" value="C:cell outer membrane"/>
    <property type="evidence" value="ECO:0007669"/>
    <property type="project" value="UniProtKB-SubCell"/>
</dbReference>
<dbReference type="AlphaFoldDB" id="A0A7W5ZGX0"/>
<dbReference type="Pfam" id="PF14905">
    <property type="entry name" value="OMP_b-brl_3"/>
    <property type="match status" value="1"/>
</dbReference>
<organism evidence="6 7">
    <name type="scientific">Runella defluvii</name>
    <dbReference type="NCBI Taxonomy" id="370973"/>
    <lineage>
        <taxon>Bacteria</taxon>
        <taxon>Pseudomonadati</taxon>
        <taxon>Bacteroidota</taxon>
        <taxon>Cytophagia</taxon>
        <taxon>Cytophagales</taxon>
        <taxon>Spirosomataceae</taxon>
        <taxon>Runella</taxon>
    </lineage>
</organism>
<protein>
    <submittedName>
        <fullName evidence="6">Outer membrane receptor protein involved in Fe transport</fullName>
    </submittedName>
</protein>
<evidence type="ECO:0000259" key="5">
    <source>
        <dbReference type="Pfam" id="PF14905"/>
    </source>
</evidence>
<dbReference type="InterPro" id="IPR013784">
    <property type="entry name" value="Carb-bd-like_fold"/>
</dbReference>
<dbReference type="InterPro" id="IPR037066">
    <property type="entry name" value="Plug_dom_sf"/>
</dbReference>
<dbReference type="PANTHER" id="PTHR40980:SF4">
    <property type="entry name" value="TONB-DEPENDENT RECEPTOR-LIKE BETA-BARREL DOMAIN-CONTAINING PROTEIN"/>
    <property type="match status" value="1"/>
</dbReference>
<dbReference type="Gene3D" id="2.40.170.20">
    <property type="entry name" value="TonB-dependent receptor, beta-barrel domain"/>
    <property type="match status" value="1"/>
</dbReference>
<keyword evidence="2" id="KW-0472">Membrane</keyword>
<dbReference type="PANTHER" id="PTHR40980">
    <property type="entry name" value="PLUG DOMAIN-CONTAINING PROTEIN"/>
    <property type="match status" value="1"/>
</dbReference>
<evidence type="ECO:0000313" key="6">
    <source>
        <dbReference type="EMBL" id="MBB3836603.1"/>
    </source>
</evidence>
<sequence>MKTILLPFLVLITTVSMAQRFSVSGLAKNEQNEGIPFATATLFKVSDSSLVKVESSTENGHFKMSGIAPEHYYLVISSVGFQKYRSVNFKLIDTNIDFDAFVLRSDNQLAEVKVKAQKPLVEVLSDKTIFNVQASLSATGTTGLELLRKSPGVVLDNNENIILEGKTGVRIFIDGKPSVLQGADLNQFLKSLQASDIEAIEIITQPSARYDAAGNAGIINIRLKKDKGFGTNGSLALGYGYGHFGKVNSSVSFNHRNRKTNFFGTYSNRTGQNWSYLNFYREQVNTIFDQKAETINNNQSNNIKLGMDYFASTKSTFGLILNANLNANDNTSLSRTPIYPQNSTLPTQVLIADNTSQQHSNNLYLNTNYRFADTLGRILNVDVDLGSYNSNRHSYQPNFYKNGTETQTLFSQIYRMKTPTDIGIFSAKVDYEQPFLKGKLGMGAKLSIVKTNNTFDFYDVVDGMDAFNANRSNNFVYTEQINAAYVNYNRSHQKFDLQFGLRAEQTVSEGKLTGTQKNADAFVRRNYTNLFPSGGITYKANPNNSLALTYSRRIERPTYQSLNPFEWQLDELTYQKGNAFLQPQYVNNLKLAHTYKYTLTTSLSYSYVRDFFAQITDTTGYNRNFMMERNIADQQVINLGVSYPFQAAKWWNVYVSLNAYHTAFTSDEKKFMNVKANVLSLYGQNTFSLPLKWNLEVSGWYSSPGIWGGTYVTRSQGSLDFALQKRILKEKVAFRVAISDVFYTSPWRGTTQFGGLRITGSGGWESRTVRINLSYNFGNKQVKSARQRQTGVEEEKNRIN</sequence>